<evidence type="ECO:0000256" key="3">
    <source>
        <dbReference type="ARBA" id="ARBA00022777"/>
    </source>
</evidence>
<protein>
    <submittedName>
        <fullName evidence="6">Carbohydrate kinase</fullName>
    </submittedName>
</protein>
<reference evidence="6 7" key="1">
    <citation type="submission" date="2018-08" db="EMBL/GenBank/DDBJ databases">
        <title>A genome reference for cultivated species of the human gut microbiota.</title>
        <authorList>
            <person name="Zou Y."/>
            <person name="Xue W."/>
            <person name="Luo G."/>
        </authorList>
    </citation>
    <scope>NUCLEOTIDE SEQUENCE [LARGE SCALE GENOMIC DNA]</scope>
    <source>
        <strain evidence="6 7">AF18-46</strain>
    </source>
</reference>
<dbReference type="GO" id="GO:0008865">
    <property type="term" value="F:fructokinase activity"/>
    <property type="evidence" value="ECO:0007669"/>
    <property type="project" value="UniProtKB-ARBA"/>
</dbReference>
<dbReference type="EMBL" id="QRWX01000001">
    <property type="protein sequence ID" value="RGT58056.1"/>
    <property type="molecule type" value="Genomic_DNA"/>
</dbReference>
<dbReference type="CDD" id="cd01167">
    <property type="entry name" value="bac_FRK"/>
    <property type="match status" value="1"/>
</dbReference>
<dbReference type="RefSeq" id="WP_118764449.1">
    <property type="nucleotide sequence ID" value="NZ_CABJCF010000001.1"/>
</dbReference>
<evidence type="ECO:0000259" key="5">
    <source>
        <dbReference type="Pfam" id="PF00294"/>
    </source>
</evidence>
<dbReference type="PROSITE" id="PS00584">
    <property type="entry name" value="PFKB_KINASES_2"/>
    <property type="match status" value="1"/>
</dbReference>
<evidence type="ECO:0000256" key="2">
    <source>
        <dbReference type="ARBA" id="ARBA00022679"/>
    </source>
</evidence>
<keyword evidence="2 4" id="KW-0808">Transferase</keyword>
<dbReference type="PRINTS" id="PR00990">
    <property type="entry name" value="RIBOKINASE"/>
</dbReference>
<gene>
    <name evidence="6" type="ORF">DWX20_03150</name>
</gene>
<dbReference type="InterPro" id="IPR050306">
    <property type="entry name" value="PfkB_Carbo_kinase"/>
</dbReference>
<dbReference type="InterPro" id="IPR029056">
    <property type="entry name" value="Ribokinase-like"/>
</dbReference>
<comment type="similarity">
    <text evidence="1 4">Belongs to the carbohydrate kinase PfkB family.</text>
</comment>
<evidence type="ECO:0000256" key="4">
    <source>
        <dbReference type="RuleBase" id="RU003704"/>
    </source>
</evidence>
<sequence>MGKIYTIGEALIDFIPVQTAASLSAVDAFQKRPGGAPANVAVAAAKLGAEAYFIGMVGDDPFGHFLKDTIAGYGVNTRYLKTTKKAKTALAFVSLSDDGQRDFSFYRNPSADLLLDKSDVEEIEFTSEDYISFGSVDLVEYPVKYATEYLLQKAKAANATILFDPNIRKDLWDDLNECRQTILTFMKYANIVKMADDEVEFITGKSSVKEAIEVVKQHGVEHVIVTYGPEGSDAYLKHCHSHADAHKVDPIDTTGAGDTFVGALLYYLDHYKQKPDQISPEMIKDGLCFANHAAAIVTTKKGAMNAAPTLEELQK</sequence>
<dbReference type="PANTHER" id="PTHR43085:SF54">
    <property type="entry name" value="PUTATIVE-RELATED"/>
    <property type="match status" value="1"/>
</dbReference>
<dbReference type="Pfam" id="PF00294">
    <property type="entry name" value="PfkB"/>
    <property type="match status" value="1"/>
</dbReference>
<dbReference type="PANTHER" id="PTHR43085">
    <property type="entry name" value="HEXOKINASE FAMILY MEMBER"/>
    <property type="match status" value="1"/>
</dbReference>
<accession>A0A412PIQ0</accession>
<dbReference type="Gene3D" id="3.40.1190.20">
    <property type="match status" value="1"/>
</dbReference>
<evidence type="ECO:0000313" key="6">
    <source>
        <dbReference type="EMBL" id="RGT58056.1"/>
    </source>
</evidence>
<dbReference type="Proteomes" id="UP000284731">
    <property type="component" value="Unassembled WGS sequence"/>
</dbReference>
<dbReference type="AlphaFoldDB" id="A0A412PIQ0"/>
<name>A0A412PIQ0_9FIRM</name>
<dbReference type="GO" id="GO:0006000">
    <property type="term" value="P:fructose metabolic process"/>
    <property type="evidence" value="ECO:0007669"/>
    <property type="project" value="UniProtKB-ARBA"/>
</dbReference>
<proteinExistence type="inferred from homology"/>
<dbReference type="InterPro" id="IPR002173">
    <property type="entry name" value="Carboh/pur_kinase_PfkB_CS"/>
</dbReference>
<evidence type="ECO:0000313" key="7">
    <source>
        <dbReference type="Proteomes" id="UP000284731"/>
    </source>
</evidence>
<keyword evidence="3 4" id="KW-0418">Kinase</keyword>
<dbReference type="InterPro" id="IPR011611">
    <property type="entry name" value="PfkB_dom"/>
</dbReference>
<feature type="domain" description="Carbohydrate kinase PfkB" evidence="5">
    <location>
        <begin position="2"/>
        <end position="309"/>
    </location>
</feature>
<comment type="caution">
    <text evidence="6">The sequence shown here is derived from an EMBL/GenBank/DDBJ whole genome shotgun (WGS) entry which is preliminary data.</text>
</comment>
<evidence type="ECO:0000256" key="1">
    <source>
        <dbReference type="ARBA" id="ARBA00010688"/>
    </source>
</evidence>
<dbReference type="SUPFAM" id="SSF53613">
    <property type="entry name" value="Ribokinase-like"/>
    <property type="match status" value="1"/>
</dbReference>
<dbReference type="InterPro" id="IPR002139">
    <property type="entry name" value="Ribo/fructo_kinase"/>
</dbReference>
<organism evidence="6 7">
    <name type="scientific">Solobacterium moorei</name>
    <dbReference type="NCBI Taxonomy" id="102148"/>
    <lineage>
        <taxon>Bacteria</taxon>
        <taxon>Bacillati</taxon>
        <taxon>Bacillota</taxon>
        <taxon>Erysipelotrichia</taxon>
        <taxon>Erysipelotrichales</taxon>
        <taxon>Erysipelotrichaceae</taxon>
        <taxon>Solobacterium</taxon>
    </lineage>
</organism>